<keyword evidence="4" id="KW-0479">Metal-binding</keyword>
<keyword evidence="5" id="KW-0378">Hydrolase</keyword>
<gene>
    <name evidence="7" type="ORF">OSB1V03_LOCUS21815</name>
</gene>
<dbReference type="AlphaFoldDB" id="A0A7R9LUH7"/>
<dbReference type="Proteomes" id="UP000759131">
    <property type="component" value="Unassembled WGS sequence"/>
</dbReference>
<evidence type="ECO:0000256" key="1">
    <source>
        <dbReference type="ARBA" id="ARBA00001968"/>
    </source>
</evidence>
<sequence length="193" mass="22518">MTGYTTKNLLAMPIFSKNKVIGVVQMVNKLKGNFNKMDEENFSTFATYCGLALDHARLYEKIRKSEQKNKVALEILSYHNTSNNEELERTREDIGKFKAPDVLEQSFSPYYLSDDHKLLTTIKVFEQISGIPNLDNDDLYRFTLSVRKNYRRVPYHNWTHGFSVAHSLYVFIHDCDRFTKLEKLAFFVSGLCH</sequence>
<evidence type="ECO:0000313" key="8">
    <source>
        <dbReference type="Proteomes" id="UP000759131"/>
    </source>
</evidence>
<protein>
    <recommendedName>
        <fullName evidence="3">3',5'-cyclic-GMP phosphodiesterase</fullName>
        <ecNumber evidence="3">3.1.4.35</ecNumber>
    </recommendedName>
</protein>
<comment type="similarity">
    <text evidence="2">Belongs to the cyclic nucleotide phosphodiesterase family.</text>
</comment>
<dbReference type="SUPFAM" id="SSF55781">
    <property type="entry name" value="GAF domain-like"/>
    <property type="match status" value="1"/>
</dbReference>
<dbReference type="InterPro" id="IPR029016">
    <property type="entry name" value="GAF-like_dom_sf"/>
</dbReference>
<dbReference type="Gene3D" id="1.10.1300.10">
    <property type="entry name" value="3'5'-cyclic nucleotide phosphodiesterase, catalytic domain"/>
    <property type="match status" value="1"/>
</dbReference>
<reference evidence="7" key="1">
    <citation type="submission" date="2020-11" db="EMBL/GenBank/DDBJ databases">
        <authorList>
            <person name="Tran Van P."/>
        </authorList>
    </citation>
    <scope>NUCLEOTIDE SEQUENCE</scope>
</reference>
<dbReference type="GO" id="GO:0007165">
    <property type="term" value="P:signal transduction"/>
    <property type="evidence" value="ECO:0007669"/>
    <property type="project" value="InterPro"/>
</dbReference>
<evidence type="ECO:0000256" key="5">
    <source>
        <dbReference type="ARBA" id="ARBA00022801"/>
    </source>
</evidence>
<proteinExistence type="inferred from homology"/>
<dbReference type="Gene3D" id="3.30.450.40">
    <property type="match status" value="1"/>
</dbReference>
<evidence type="ECO:0000256" key="2">
    <source>
        <dbReference type="ARBA" id="ARBA00007648"/>
    </source>
</evidence>
<dbReference type="InterPro" id="IPR036971">
    <property type="entry name" value="PDEase_catalytic_dom_sf"/>
</dbReference>
<evidence type="ECO:0000313" key="7">
    <source>
        <dbReference type="EMBL" id="CAD7648200.1"/>
    </source>
</evidence>
<dbReference type="SUPFAM" id="SSF109604">
    <property type="entry name" value="HD-domain/PDEase-like"/>
    <property type="match status" value="1"/>
</dbReference>
<feature type="non-terminal residue" evidence="7">
    <location>
        <position position="1"/>
    </location>
</feature>
<organism evidence="7">
    <name type="scientific">Medioppia subpectinata</name>
    <dbReference type="NCBI Taxonomy" id="1979941"/>
    <lineage>
        <taxon>Eukaryota</taxon>
        <taxon>Metazoa</taxon>
        <taxon>Ecdysozoa</taxon>
        <taxon>Arthropoda</taxon>
        <taxon>Chelicerata</taxon>
        <taxon>Arachnida</taxon>
        <taxon>Acari</taxon>
        <taxon>Acariformes</taxon>
        <taxon>Sarcoptiformes</taxon>
        <taxon>Oribatida</taxon>
        <taxon>Brachypylina</taxon>
        <taxon>Oppioidea</taxon>
        <taxon>Oppiidae</taxon>
        <taxon>Medioppia</taxon>
    </lineage>
</organism>
<dbReference type="OrthoDB" id="295473at2759"/>
<evidence type="ECO:0000259" key="6">
    <source>
        <dbReference type="PROSITE" id="PS51845"/>
    </source>
</evidence>
<evidence type="ECO:0000256" key="3">
    <source>
        <dbReference type="ARBA" id="ARBA00012319"/>
    </source>
</evidence>
<feature type="domain" description="PDEase" evidence="6">
    <location>
        <begin position="82"/>
        <end position="193"/>
    </location>
</feature>
<dbReference type="EMBL" id="OC897095">
    <property type="protein sequence ID" value="CAD7648200.1"/>
    <property type="molecule type" value="Genomic_DNA"/>
</dbReference>
<dbReference type="InterPro" id="IPR002073">
    <property type="entry name" value="PDEase_catalytic_dom"/>
</dbReference>
<dbReference type="GO" id="GO:0047555">
    <property type="term" value="F:3',5'-cyclic-GMP phosphodiesterase activity"/>
    <property type="evidence" value="ECO:0007669"/>
    <property type="project" value="UniProtKB-EC"/>
</dbReference>
<dbReference type="EMBL" id="CAJPIZ010042520">
    <property type="protein sequence ID" value="CAG2121869.1"/>
    <property type="molecule type" value="Genomic_DNA"/>
</dbReference>
<dbReference type="EC" id="3.1.4.35" evidence="3"/>
<dbReference type="Pfam" id="PF00233">
    <property type="entry name" value="PDEase_I"/>
    <property type="match status" value="1"/>
</dbReference>
<evidence type="ECO:0000256" key="4">
    <source>
        <dbReference type="ARBA" id="ARBA00022723"/>
    </source>
</evidence>
<keyword evidence="8" id="KW-1185">Reference proteome</keyword>
<accession>A0A7R9LUH7</accession>
<dbReference type="GO" id="GO:0046872">
    <property type="term" value="F:metal ion binding"/>
    <property type="evidence" value="ECO:0007669"/>
    <property type="project" value="UniProtKB-KW"/>
</dbReference>
<dbReference type="InterPro" id="IPR003018">
    <property type="entry name" value="GAF"/>
</dbReference>
<comment type="cofactor">
    <cofactor evidence="1">
        <name>a divalent metal cation</name>
        <dbReference type="ChEBI" id="CHEBI:60240"/>
    </cofactor>
</comment>
<name>A0A7R9LUH7_9ACAR</name>
<dbReference type="PANTHER" id="PTHR11347">
    <property type="entry name" value="CYCLIC NUCLEOTIDE PHOSPHODIESTERASE"/>
    <property type="match status" value="1"/>
</dbReference>
<dbReference type="Pfam" id="PF01590">
    <property type="entry name" value="GAF"/>
    <property type="match status" value="1"/>
</dbReference>
<dbReference type="PROSITE" id="PS51845">
    <property type="entry name" value="PDEASE_I_2"/>
    <property type="match status" value="1"/>
</dbReference>